<reference evidence="2" key="1">
    <citation type="submission" date="2021-01" db="EMBL/GenBank/DDBJ databases">
        <authorList>
            <person name="Corre E."/>
            <person name="Pelletier E."/>
            <person name="Niang G."/>
            <person name="Scheremetjew M."/>
            <person name="Finn R."/>
            <person name="Kale V."/>
            <person name="Holt S."/>
            <person name="Cochrane G."/>
            <person name="Meng A."/>
            <person name="Brown T."/>
            <person name="Cohen L."/>
        </authorList>
    </citation>
    <scope>NUCLEOTIDE SEQUENCE</scope>
</reference>
<feature type="region of interest" description="Disordered" evidence="1">
    <location>
        <begin position="120"/>
        <end position="144"/>
    </location>
</feature>
<gene>
    <name evidence="2" type="ORF">NSCI0253_LOCUS29751</name>
</gene>
<feature type="region of interest" description="Disordered" evidence="1">
    <location>
        <begin position="34"/>
        <end position="57"/>
    </location>
</feature>
<dbReference type="EMBL" id="HBFQ01042095">
    <property type="protein sequence ID" value="CAD8855399.1"/>
    <property type="molecule type" value="Transcribed_RNA"/>
</dbReference>
<feature type="compositionally biased region" description="Polar residues" evidence="1">
    <location>
        <begin position="34"/>
        <end position="46"/>
    </location>
</feature>
<protein>
    <submittedName>
        <fullName evidence="2">Uncharacterized protein</fullName>
    </submittedName>
</protein>
<feature type="region of interest" description="Disordered" evidence="1">
    <location>
        <begin position="233"/>
        <end position="279"/>
    </location>
</feature>
<organism evidence="2">
    <name type="scientific">Noctiluca scintillans</name>
    <name type="common">Sea sparkle</name>
    <name type="synonym">Red tide dinoflagellate</name>
    <dbReference type="NCBI Taxonomy" id="2966"/>
    <lineage>
        <taxon>Eukaryota</taxon>
        <taxon>Sar</taxon>
        <taxon>Alveolata</taxon>
        <taxon>Dinophyceae</taxon>
        <taxon>Noctilucales</taxon>
        <taxon>Noctilucaceae</taxon>
        <taxon>Noctiluca</taxon>
    </lineage>
</organism>
<feature type="compositionally biased region" description="Basic and acidic residues" evidence="1">
    <location>
        <begin position="249"/>
        <end position="279"/>
    </location>
</feature>
<feature type="compositionally biased region" description="Basic and acidic residues" evidence="1">
    <location>
        <begin position="327"/>
        <end position="344"/>
    </location>
</feature>
<proteinExistence type="predicted"/>
<sequence length="524" mass="56225">MQLNASHRMPPSPFTGARALPMTRATLNPTWCRSTSPAKMSGTSPASHVPGARAQADERFSPRRTLGASFGGRVHTPSVPVEPHAEAMAMISSFGSANADGEVCRMRTCRSALAPSAWGSSRVKEERSPLRGNPRDSTCSMSTSCTSKSGCSKTRLHSMSTSSGIVCTPPGSAALPGGGFSGSVGGLHGSATLPVGSAVVNDVRLAPLASPVLAALSDVPGPVRRHACQEEVPVAVESSSSFGSMTGEESFRDWREQPLRGREADSSDQRECEKREDRPPILVPEMLVVRLPEDEWPGKFDAENKCPTPRSPRQSASHATSSGSRPRSPEHVPRTRTRIDDFCKSIRTLQKRGEKPEGQTACHSPRRMGRDLPTSVERAVAARSTSVRDRVARIESTTSSARVSPRRQTEPCSTRQRPTHGARKSVSPVRRGPPKALDHPVRRPGCRSSGDVLHTATVDPVTPDSPRYAFDHSERTQMVLETLTQMTPDELDLVVAALAHGTSRRSMCLPTADLHASAPGIVTT</sequence>
<evidence type="ECO:0000313" key="2">
    <source>
        <dbReference type="EMBL" id="CAD8855399.1"/>
    </source>
</evidence>
<dbReference type="AlphaFoldDB" id="A0A7S1FAE9"/>
<evidence type="ECO:0000256" key="1">
    <source>
        <dbReference type="SAM" id="MobiDB-lite"/>
    </source>
</evidence>
<name>A0A7S1FAE9_NOCSC</name>
<feature type="compositionally biased region" description="Polar residues" evidence="1">
    <location>
        <begin position="311"/>
        <end position="325"/>
    </location>
</feature>
<feature type="region of interest" description="Disordered" evidence="1">
    <location>
        <begin position="297"/>
        <end position="466"/>
    </location>
</feature>
<accession>A0A7S1FAE9</accession>